<keyword evidence="3" id="KW-1185">Reference proteome</keyword>
<protein>
    <submittedName>
        <fullName evidence="2">Uncharacterized protein</fullName>
    </submittedName>
</protein>
<reference evidence="2 3" key="1">
    <citation type="submission" date="2021-06" db="EMBL/GenBank/DDBJ databases">
        <title>Caerostris darwini draft genome.</title>
        <authorList>
            <person name="Kono N."/>
            <person name="Arakawa K."/>
        </authorList>
    </citation>
    <scope>NUCLEOTIDE SEQUENCE [LARGE SCALE GENOMIC DNA]</scope>
</reference>
<keyword evidence="1" id="KW-0812">Transmembrane</keyword>
<evidence type="ECO:0000313" key="2">
    <source>
        <dbReference type="EMBL" id="GIY25651.1"/>
    </source>
</evidence>
<evidence type="ECO:0000313" key="3">
    <source>
        <dbReference type="Proteomes" id="UP001054837"/>
    </source>
</evidence>
<name>A0AAV4RXN8_9ARAC</name>
<dbReference type="Proteomes" id="UP001054837">
    <property type="component" value="Unassembled WGS sequence"/>
</dbReference>
<evidence type="ECO:0000256" key="1">
    <source>
        <dbReference type="SAM" id="Phobius"/>
    </source>
</evidence>
<keyword evidence="1" id="KW-0472">Membrane</keyword>
<accession>A0AAV4RXN8</accession>
<sequence>MIEYGVELGDVGIYGFEVEIPSIHIPTDEVKIRFDLLAYYLVQNGMKFWLIVLFSHIFHRVVSSKPLRDLKDLVSSLFVLVLC</sequence>
<proteinExistence type="predicted"/>
<dbReference type="AlphaFoldDB" id="A0AAV4RXN8"/>
<dbReference type="EMBL" id="BPLQ01006841">
    <property type="protein sequence ID" value="GIY25651.1"/>
    <property type="molecule type" value="Genomic_DNA"/>
</dbReference>
<keyword evidence="1" id="KW-1133">Transmembrane helix</keyword>
<organism evidence="2 3">
    <name type="scientific">Caerostris darwini</name>
    <dbReference type="NCBI Taxonomy" id="1538125"/>
    <lineage>
        <taxon>Eukaryota</taxon>
        <taxon>Metazoa</taxon>
        <taxon>Ecdysozoa</taxon>
        <taxon>Arthropoda</taxon>
        <taxon>Chelicerata</taxon>
        <taxon>Arachnida</taxon>
        <taxon>Araneae</taxon>
        <taxon>Araneomorphae</taxon>
        <taxon>Entelegynae</taxon>
        <taxon>Araneoidea</taxon>
        <taxon>Araneidae</taxon>
        <taxon>Caerostris</taxon>
    </lineage>
</organism>
<gene>
    <name evidence="2" type="ORF">CDAR_263361</name>
</gene>
<comment type="caution">
    <text evidence="2">The sequence shown here is derived from an EMBL/GenBank/DDBJ whole genome shotgun (WGS) entry which is preliminary data.</text>
</comment>
<feature type="transmembrane region" description="Helical" evidence="1">
    <location>
        <begin position="37"/>
        <end position="58"/>
    </location>
</feature>